<feature type="signal peptide" evidence="2">
    <location>
        <begin position="1"/>
        <end position="24"/>
    </location>
</feature>
<reference evidence="3" key="1">
    <citation type="submission" date="2022-10" db="EMBL/GenBank/DDBJ databases">
        <title>Determination and structural analysis of whole genome sequence of Sarocladium strictum F4-1.</title>
        <authorList>
            <person name="Hu L."/>
            <person name="Jiang Y."/>
        </authorList>
    </citation>
    <scope>NUCLEOTIDE SEQUENCE</scope>
    <source>
        <strain evidence="3">F4-1</strain>
    </source>
</reference>
<sequence length="427" mass="44128">MRSPQSISPLPLSLLALALHSVSAQQNLPTAIRRQAPDAGAKILPEHLAFAPINLYIPEDILSLDEDPDTEHTKRLYHPAFRSVHDGGAGHNVFRRAAEALSLLEPRQACFAGMNSCAAIGKPLKCCQDGTYCQDVPDASLGEVACCPVGSTCAGSAKCPSDAVTCPESLGGGCCLSGFECQGSICVPVSSSPPSPSTTTEVQTRTNEESAATVTRTRTTMIEGNPSTVVVTLTVTRTAEPKPETRTVTQEITESLGAPYRPTSSSATSKEGEGGSTTTQDEENTTEPPEPTQTGCPTGFYGCLATHGGGCCRTDRNCETHDCPAQASTTVVSDGQTIVVPAGGVAADASATCADGWFLCGRDAGPRAGCCPSGYSCGTASCFTVEASQTGAVQKELPETDGTAGLTVGFGELARLAMFMTSVLLMT</sequence>
<evidence type="ECO:0000256" key="2">
    <source>
        <dbReference type="SAM" id="SignalP"/>
    </source>
</evidence>
<feature type="region of interest" description="Disordered" evidence="1">
    <location>
        <begin position="238"/>
        <end position="295"/>
    </location>
</feature>
<feature type="compositionally biased region" description="Polar residues" evidence="1">
    <location>
        <begin position="201"/>
        <end position="211"/>
    </location>
</feature>
<keyword evidence="4" id="KW-1185">Reference proteome</keyword>
<evidence type="ECO:0000313" key="4">
    <source>
        <dbReference type="Proteomes" id="UP001175261"/>
    </source>
</evidence>
<comment type="caution">
    <text evidence="3">The sequence shown here is derived from an EMBL/GenBank/DDBJ whole genome shotgun (WGS) entry which is preliminary data.</text>
</comment>
<dbReference type="PANTHER" id="PTHR39599">
    <property type="entry name" value="GPI-ANCHORED PROTEIN (EUROFUNG)-RELATED-RELATED"/>
    <property type="match status" value="1"/>
</dbReference>
<evidence type="ECO:0000256" key="1">
    <source>
        <dbReference type="SAM" id="MobiDB-lite"/>
    </source>
</evidence>
<evidence type="ECO:0000313" key="3">
    <source>
        <dbReference type="EMBL" id="KAK0384962.1"/>
    </source>
</evidence>
<dbReference type="EMBL" id="JAPDFR010000007">
    <property type="protein sequence ID" value="KAK0384962.1"/>
    <property type="molecule type" value="Genomic_DNA"/>
</dbReference>
<accession>A0AA39L5K5</accession>
<proteinExistence type="predicted"/>
<feature type="chain" id="PRO_5041321291" description="GPI anchored protein" evidence="2">
    <location>
        <begin position="25"/>
        <end position="427"/>
    </location>
</feature>
<protein>
    <recommendedName>
        <fullName evidence="5">GPI anchored protein</fullName>
    </recommendedName>
</protein>
<name>A0AA39L5K5_SARSR</name>
<organism evidence="3 4">
    <name type="scientific">Sarocladium strictum</name>
    <name type="common">Black bundle disease fungus</name>
    <name type="synonym">Acremonium strictum</name>
    <dbReference type="NCBI Taxonomy" id="5046"/>
    <lineage>
        <taxon>Eukaryota</taxon>
        <taxon>Fungi</taxon>
        <taxon>Dikarya</taxon>
        <taxon>Ascomycota</taxon>
        <taxon>Pezizomycotina</taxon>
        <taxon>Sordariomycetes</taxon>
        <taxon>Hypocreomycetidae</taxon>
        <taxon>Hypocreales</taxon>
        <taxon>Sarocladiaceae</taxon>
        <taxon>Sarocladium</taxon>
    </lineage>
</organism>
<gene>
    <name evidence="3" type="ORF">NLU13_7440</name>
</gene>
<feature type="region of interest" description="Disordered" evidence="1">
    <location>
        <begin position="191"/>
        <end position="211"/>
    </location>
</feature>
<dbReference type="PANTHER" id="PTHR39599:SF2">
    <property type="entry name" value="ANCHORED PROTEIN, PUTATIVE (AFU_ORTHOLOGUE AFUA_1G09650)-RELATED"/>
    <property type="match status" value="1"/>
</dbReference>
<dbReference type="Proteomes" id="UP001175261">
    <property type="component" value="Unassembled WGS sequence"/>
</dbReference>
<keyword evidence="2" id="KW-0732">Signal</keyword>
<evidence type="ECO:0008006" key="5">
    <source>
        <dbReference type="Google" id="ProtNLM"/>
    </source>
</evidence>
<dbReference type="AlphaFoldDB" id="A0AA39L5K5"/>